<evidence type="ECO:0008006" key="2">
    <source>
        <dbReference type="Google" id="ProtNLM"/>
    </source>
</evidence>
<organism evidence="1">
    <name type="scientific">marine sediment metagenome</name>
    <dbReference type="NCBI Taxonomy" id="412755"/>
    <lineage>
        <taxon>unclassified sequences</taxon>
        <taxon>metagenomes</taxon>
        <taxon>ecological metagenomes</taxon>
    </lineage>
</organism>
<proteinExistence type="predicted"/>
<protein>
    <recommendedName>
        <fullName evidence="2">NTP pyrophosphohydrolase MazG putative catalytic core domain-containing protein</fullName>
    </recommendedName>
</protein>
<dbReference type="Gene3D" id="1.10.287.1080">
    <property type="entry name" value="MazG-like"/>
    <property type="match status" value="1"/>
</dbReference>
<dbReference type="SUPFAM" id="SSF101386">
    <property type="entry name" value="all-alpha NTP pyrophosphatases"/>
    <property type="match status" value="1"/>
</dbReference>
<name>A0A0F9H005_9ZZZZ</name>
<evidence type="ECO:0000313" key="1">
    <source>
        <dbReference type="EMBL" id="KKL74940.1"/>
    </source>
</evidence>
<dbReference type="EMBL" id="LAZR01024497">
    <property type="protein sequence ID" value="KKL74940.1"/>
    <property type="molecule type" value="Genomic_DNA"/>
</dbReference>
<accession>A0A0F9H005</accession>
<gene>
    <name evidence="1" type="ORF">LCGC14_2059900</name>
</gene>
<sequence length="115" mass="13626">MNINELCKVSHDIAKEKGFWDVKPRNTSELLMLIVSELGEACEALRKKNRQVYFKEIGNREILSKWEKDTFEDEIADTFIRLGDLCQAMGIDIEWQIKKKLEYNKTRPYKHGKEF</sequence>
<comment type="caution">
    <text evidence="1">The sequence shown here is derived from an EMBL/GenBank/DDBJ whole genome shotgun (WGS) entry which is preliminary data.</text>
</comment>
<dbReference type="AlphaFoldDB" id="A0A0F9H005"/>
<dbReference type="CDD" id="cd11542">
    <property type="entry name" value="NTP-PPase_u5"/>
    <property type="match status" value="1"/>
</dbReference>
<reference evidence="1" key="1">
    <citation type="journal article" date="2015" name="Nature">
        <title>Complex archaea that bridge the gap between prokaryotes and eukaryotes.</title>
        <authorList>
            <person name="Spang A."/>
            <person name="Saw J.H."/>
            <person name="Jorgensen S.L."/>
            <person name="Zaremba-Niedzwiedzka K."/>
            <person name="Martijn J."/>
            <person name="Lind A.E."/>
            <person name="van Eijk R."/>
            <person name="Schleper C."/>
            <person name="Guy L."/>
            <person name="Ettema T.J."/>
        </authorList>
    </citation>
    <scope>NUCLEOTIDE SEQUENCE</scope>
</reference>